<keyword evidence="1" id="KW-0802">TPR repeat</keyword>
<feature type="region of interest" description="Disordered" evidence="2">
    <location>
        <begin position="25"/>
        <end position="75"/>
    </location>
</feature>
<evidence type="ECO:0000256" key="3">
    <source>
        <dbReference type="SAM" id="SignalP"/>
    </source>
</evidence>
<comment type="caution">
    <text evidence="4">The sequence shown here is derived from an EMBL/GenBank/DDBJ whole genome shotgun (WGS) entry which is preliminary data.</text>
</comment>
<dbReference type="Proteomes" id="UP000298050">
    <property type="component" value="Unassembled WGS sequence"/>
</dbReference>
<dbReference type="PROSITE" id="PS50005">
    <property type="entry name" value="TPR"/>
    <property type="match status" value="1"/>
</dbReference>
<reference evidence="4 5" key="1">
    <citation type="submission" date="2019-04" db="EMBL/GenBank/DDBJ databases">
        <title>Taxonomy of novel Haliea sp. from mangrove soil of West Coast of India.</title>
        <authorList>
            <person name="Verma A."/>
            <person name="Kumar P."/>
            <person name="Krishnamurthi S."/>
        </authorList>
    </citation>
    <scope>NUCLEOTIDE SEQUENCE [LARGE SCALE GENOMIC DNA]</scope>
    <source>
        <strain evidence="4 5">SAOS-164</strain>
    </source>
</reference>
<dbReference type="AlphaFoldDB" id="A0A4Z0LZ60"/>
<feature type="chain" id="PRO_5021441765" evidence="3">
    <location>
        <begin position="27"/>
        <end position="142"/>
    </location>
</feature>
<evidence type="ECO:0000256" key="1">
    <source>
        <dbReference type="PROSITE-ProRule" id="PRU00339"/>
    </source>
</evidence>
<feature type="signal peptide" evidence="3">
    <location>
        <begin position="1"/>
        <end position="26"/>
    </location>
</feature>
<dbReference type="RefSeq" id="WP_135444572.1">
    <property type="nucleotide sequence ID" value="NZ_SRLE01000009.1"/>
</dbReference>
<accession>A0A4Z0LZ60</accession>
<organism evidence="4 5">
    <name type="scientific">Mangrovimicrobium sediminis</name>
    <dbReference type="NCBI Taxonomy" id="2562682"/>
    <lineage>
        <taxon>Bacteria</taxon>
        <taxon>Pseudomonadati</taxon>
        <taxon>Pseudomonadota</taxon>
        <taxon>Gammaproteobacteria</taxon>
        <taxon>Cellvibrionales</taxon>
        <taxon>Halieaceae</taxon>
        <taxon>Mangrovimicrobium</taxon>
    </lineage>
</organism>
<evidence type="ECO:0000313" key="4">
    <source>
        <dbReference type="EMBL" id="TGD72447.1"/>
    </source>
</evidence>
<dbReference type="EMBL" id="SRLE01000009">
    <property type="protein sequence ID" value="TGD72447.1"/>
    <property type="molecule type" value="Genomic_DNA"/>
</dbReference>
<dbReference type="SUPFAM" id="SSF48452">
    <property type="entry name" value="TPR-like"/>
    <property type="match status" value="1"/>
</dbReference>
<dbReference type="InterPro" id="IPR019734">
    <property type="entry name" value="TPR_rpt"/>
</dbReference>
<dbReference type="Gene3D" id="1.25.40.10">
    <property type="entry name" value="Tetratricopeptide repeat domain"/>
    <property type="match status" value="1"/>
</dbReference>
<gene>
    <name evidence="4" type="ORF">E4634_13000</name>
</gene>
<dbReference type="Pfam" id="PF14559">
    <property type="entry name" value="TPR_19"/>
    <property type="match status" value="1"/>
</dbReference>
<evidence type="ECO:0000313" key="5">
    <source>
        <dbReference type="Proteomes" id="UP000298050"/>
    </source>
</evidence>
<dbReference type="OrthoDB" id="6196966at2"/>
<sequence>MFRLRPLYACAPLLALLLTACGTTPSAPPRVETGEPAVTTEPSRPTPPVTPSRPSEPERTSTTPSSLLAKADSARTRGDYDQALAILERAQRIDPDDADIYLQMARTHAAAGHAGKARTVAERGLLYCSGSAQCNALRAFID</sequence>
<evidence type="ECO:0000256" key="2">
    <source>
        <dbReference type="SAM" id="MobiDB-lite"/>
    </source>
</evidence>
<dbReference type="InterPro" id="IPR011990">
    <property type="entry name" value="TPR-like_helical_dom_sf"/>
</dbReference>
<dbReference type="PROSITE" id="PS51257">
    <property type="entry name" value="PROKAR_LIPOPROTEIN"/>
    <property type="match status" value="1"/>
</dbReference>
<name>A0A4Z0LZ60_9GAMM</name>
<protein>
    <submittedName>
        <fullName evidence="4">Tetratricopeptide repeat protein</fullName>
    </submittedName>
</protein>
<keyword evidence="5" id="KW-1185">Reference proteome</keyword>
<feature type="repeat" description="TPR" evidence="1">
    <location>
        <begin position="64"/>
        <end position="97"/>
    </location>
</feature>
<proteinExistence type="predicted"/>
<keyword evidence="3" id="KW-0732">Signal</keyword>